<dbReference type="GO" id="GO:0005524">
    <property type="term" value="F:ATP binding"/>
    <property type="evidence" value="ECO:0007669"/>
    <property type="project" value="UniProtKB-KW"/>
</dbReference>
<dbReference type="SUPFAM" id="SSF55874">
    <property type="entry name" value="ATPase domain of HSP90 chaperone/DNA topoisomerase II/histidine kinase"/>
    <property type="match status" value="1"/>
</dbReference>
<dbReference type="PANTHER" id="PTHR35526">
    <property type="entry name" value="ANTI-SIGMA-F FACTOR RSBW-RELATED"/>
    <property type="match status" value="1"/>
</dbReference>
<dbReference type="RefSeq" id="WP_238681506.1">
    <property type="nucleotide sequence ID" value="NZ_JAKKFD010000053.1"/>
</dbReference>
<accession>A0ABS9N9G2</accession>
<dbReference type="InterPro" id="IPR003594">
    <property type="entry name" value="HATPase_dom"/>
</dbReference>
<comment type="caution">
    <text evidence="3">The sequence shown here is derived from an EMBL/GenBank/DDBJ whole genome shotgun (WGS) entry which is preliminary data.</text>
</comment>
<keyword evidence="3" id="KW-0547">Nucleotide-binding</keyword>
<keyword evidence="1" id="KW-0808">Transferase</keyword>
<organism evidence="3 4">
    <name type="scientific">Micromonospora trifolii</name>
    <dbReference type="NCBI Taxonomy" id="2911208"/>
    <lineage>
        <taxon>Bacteria</taxon>
        <taxon>Bacillati</taxon>
        <taxon>Actinomycetota</taxon>
        <taxon>Actinomycetes</taxon>
        <taxon>Micromonosporales</taxon>
        <taxon>Micromonosporaceae</taxon>
        <taxon>Micromonospora</taxon>
    </lineage>
</organism>
<dbReference type="PANTHER" id="PTHR35526:SF3">
    <property type="entry name" value="ANTI-SIGMA-F FACTOR RSBW"/>
    <property type="match status" value="1"/>
</dbReference>
<dbReference type="CDD" id="cd16936">
    <property type="entry name" value="HATPase_RsbW-like"/>
    <property type="match status" value="1"/>
</dbReference>
<sequence length="139" mass="14781">MPGERRETVAEQSVPTHAADTMSYQVATDIRALRAFVSAGALARGLSAERVELLTLAVSELATNTLQHTTGGGWVRLWAEPGQLLCDVVDRGPTRAFGRSMPAADSVRGRGLAIVEQICDEVAVLSGPGQTVVRIRLSL</sequence>
<keyword evidence="1" id="KW-0418">Kinase</keyword>
<reference evidence="3 4" key="1">
    <citation type="submission" date="2022-01" db="EMBL/GenBank/DDBJ databases">
        <authorList>
            <person name="Riesco R."/>
            <person name="Trujillo M.E."/>
        </authorList>
    </citation>
    <scope>NUCLEOTIDE SEQUENCE [LARGE SCALE GENOMIC DNA]</scope>
    <source>
        <strain evidence="3 4">NIE79</strain>
    </source>
</reference>
<keyword evidence="3" id="KW-0067">ATP-binding</keyword>
<dbReference type="InterPro" id="IPR036890">
    <property type="entry name" value="HATPase_C_sf"/>
</dbReference>
<keyword evidence="4" id="KW-1185">Reference proteome</keyword>
<evidence type="ECO:0000313" key="4">
    <source>
        <dbReference type="Proteomes" id="UP001201629"/>
    </source>
</evidence>
<protein>
    <submittedName>
        <fullName evidence="3">ATP-binding protein</fullName>
    </submittedName>
</protein>
<evidence type="ECO:0000256" key="1">
    <source>
        <dbReference type="ARBA" id="ARBA00022527"/>
    </source>
</evidence>
<evidence type="ECO:0000313" key="3">
    <source>
        <dbReference type="EMBL" id="MCG5446599.1"/>
    </source>
</evidence>
<dbReference type="EMBL" id="JAKKFD010000053">
    <property type="protein sequence ID" value="MCG5446599.1"/>
    <property type="molecule type" value="Genomic_DNA"/>
</dbReference>
<evidence type="ECO:0000259" key="2">
    <source>
        <dbReference type="Pfam" id="PF13581"/>
    </source>
</evidence>
<dbReference type="Proteomes" id="UP001201629">
    <property type="component" value="Unassembled WGS sequence"/>
</dbReference>
<dbReference type="Gene3D" id="3.30.565.10">
    <property type="entry name" value="Histidine kinase-like ATPase, C-terminal domain"/>
    <property type="match status" value="1"/>
</dbReference>
<name>A0ABS9N9G2_9ACTN</name>
<proteinExistence type="predicted"/>
<dbReference type="InterPro" id="IPR050267">
    <property type="entry name" value="Anti-sigma-factor_SerPK"/>
</dbReference>
<gene>
    <name evidence="3" type="ORF">NIE79_005299</name>
</gene>
<feature type="domain" description="Histidine kinase/HSP90-like ATPase" evidence="2">
    <location>
        <begin position="28"/>
        <end position="136"/>
    </location>
</feature>
<dbReference type="Pfam" id="PF13581">
    <property type="entry name" value="HATPase_c_2"/>
    <property type="match status" value="1"/>
</dbReference>
<keyword evidence="1" id="KW-0723">Serine/threonine-protein kinase</keyword>